<dbReference type="Gene3D" id="2.30.30.40">
    <property type="entry name" value="SH3 Domains"/>
    <property type="match status" value="1"/>
</dbReference>
<dbReference type="PROSITE" id="PS51781">
    <property type="entry name" value="SH3B"/>
    <property type="match status" value="1"/>
</dbReference>
<feature type="chain" id="PRO_5028901758" evidence="1">
    <location>
        <begin position="25"/>
        <end position="104"/>
    </location>
</feature>
<dbReference type="AlphaFoldDB" id="A0A7H0ISU1"/>
<protein>
    <submittedName>
        <fullName evidence="3">SH3 domain-containing protein</fullName>
    </submittedName>
</protein>
<feature type="domain" description="SH3b" evidence="2">
    <location>
        <begin position="42"/>
        <end position="104"/>
    </location>
</feature>
<keyword evidence="1" id="KW-0732">Signal</keyword>
<keyword evidence="4" id="KW-1185">Reference proteome</keyword>
<organism evidence="3 4">
    <name type="scientific">Streptomyces roseirectus</name>
    <dbReference type="NCBI Taxonomy" id="2768066"/>
    <lineage>
        <taxon>Bacteria</taxon>
        <taxon>Bacillati</taxon>
        <taxon>Actinomycetota</taxon>
        <taxon>Actinomycetes</taxon>
        <taxon>Kitasatosporales</taxon>
        <taxon>Streptomycetaceae</taxon>
        <taxon>Streptomyces</taxon>
    </lineage>
</organism>
<proteinExistence type="predicted"/>
<evidence type="ECO:0000313" key="4">
    <source>
        <dbReference type="Proteomes" id="UP000516052"/>
    </source>
</evidence>
<gene>
    <name evidence="3" type="ORF">IAG44_19515</name>
</gene>
<dbReference type="KEGG" id="sroi:IAG44_19515"/>
<dbReference type="InterPro" id="IPR003646">
    <property type="entry name" value="SH3-like_bac-type"/>
</dbReference>
<evidence type="ECO:0000256" key="1">
    <source>
        <dbReference type="SAM" id="SignalP"/>
    </source>
</evidence>
<dbReference type="Pfam" id="PF08239">
    <property type="entry name" value="SH3_3"/>
    <property type="match status" value="1"/>
</dbReference>
<dbReference type="Proteomes" id="UP000516052">
    <property type="component" value="Chromosome"/>
</dbReference>
<evidence type="ECO:0000313" key="3">
    <source>
        <dbReference type="EMBL" id="QNP75857.1"/>
    </source>
</evidence>
<reference evidence="3 4" key="1">
    <citation type="submission" date="2020-08" db="EMBL/GenBank/DDBJ databases">
        <title>A novel species.</title>
        <authorList>
            <person name="Gao J."/>
        </authorList>
    </citation>
    <scope>NUCLEOTIDE SEQUENCE [LARGE SCALE GENOMIC DNA]</scope>
    <source>
        <strain evidence="3 4">CRXT-G-22</strain>
    </source>
</reference>
<dbReference type="EMBL" id="CP060828">
    <property type="protein sequence ID" value="QNP75857.1"/>
    <property type="molecule type" value="Genomic_DNA"/>
</dbReference>
<feature type="signal peptide" evidence="1">
    <location>
        <begin position="1"/>
        <end position="24"/>
    </location>
</feature>
<evidence type="ECO:0000259" key="2">
    <source>
        <dbReference type="PROSITE" id="PS51781"/>
    </source>
</evidence>
<accession>A0A7H0ISU1</accession>
<name>A0A7H0ISU1_9ACTN</name>
<sequence>MLAAAVLISGLALGAGPLAQGAQAVEGARVAQGAQAAQGARAFVCVVNDDGVNFRGGPGTEYAVLGQVNRGQQFEYLDQVGDWVKGNLVGGRTGVWIHYSYVNC</sequence>
<dbReference type="SMART" id="SM00287">
    <property type="entry name" value="SH3b"/>
    <property type="match status" value="1"/>
</dbReference>